<feature type="compositionally biased region" description="Polar residues" evidence="1">
    <location>
        <begin position="18"/>
        <end position="29"/>
    </location>
</feature>
<feature type="compositionally biased region" description="Basic and acidic residues" evidence="1">
    <location>
        <begin position="48"/>
        <end position="66"/>
    </location>
</feature>
<proteinExistence type="predicted"/>
<gene>
    <name evidence="2" type="ORF">EUGRSUZ_K02342</name>
</gene>
<name>A0A059A4M2_EUCGR</name>
<dbReference type="EMBL" id="KK198763">
    <property type="protein sequence ID" value="KCW48689.1"/>
    <property type="molecule type" value="Genomic_DNA"/>
</dbReference>
<feature type="compositionally biased region" description="Basic and acidic residues" evidence="1">
    <location>
        <begin position="104"/>
        <end position="115"/>
    </location>
</feature>
<dbReference type="InParanoid" id="A0A059A4M2"/>
<dbReference type="Gramene" id="KCW48689">
    <property type="protein sequence ID" value="KCW48689"/>
    <property type="gene ID" value="EUGRSUZ_K02342"/>
</dbReference>
<feature type="compositionally biased region" description="Basic and acidic residues" evidence="1">
    <location>
        <begin position="1"/>
        <end position="13"/>
    </location>
</feature>
<sequence length="115" mass="13356">MQEGRKQVGRESAELATSAKTHMTTSFTNRARPPRKGQGASRSKKLKPKDNFHICRSVESHADFQNRGRRREKRKPERGTISEIKRTERISEGRSSCVHRMSKARQEEERNPRIL</sequence>
<dbReference type="AlphaFoldDB" id="A0A059A4M2"/>
<reference evidence="2" key="1">
    <citation type="submission" date="2013-07" db="EMBL/GenBank/DDBJ databases">
        <title>The genome of Eucalyptus grandis.</title>
        <authorList>
            <person name="Schmutz J."/>
            <person name="Hayes R."/>
            <person name="Myburg A."/>
            <person name="Tuskan G."/>
            <person name="Grattapaglia D."/>
            <person name="Rokhsar D.S."/>
        </authorList>
    </citation>
    <scope>NUCLEOTIDE SEQUENCE</scope>
    <source>
        <tissue evidence="2">Leaf extractions</tissue>
    </source>
</reference>
<accession>A0A059A4M2</accession>
<feature type="region of interest" description="Disordered" evidence="1">
    <location>
        <begin position="1"/>
        <end position="115"/>
    </location>
</feature>
<evidence type="ECO:0000313" key="2">
    <source>
        <dbReference type="EMBL" id="KCW48689.1"/>
    </source>
</evidence>
<evidence type="ECO:0000256" key="1">
    <source>
        <dbReference type="SAM" id="MobiDB-lite"/>
    </source>
</evidence>
<feature type="compositionally biased region" description="Basic and acidic residues" evidence="1">
    <location>
        <begin position="74"/>
        <end position="92"/>
    </location>
</feature>
<protein>
    <submittedName>
        <fullName evidence="2">Uncharacterized protein</fullName>
    </submittedName>
</protein>
<organism evidence="2">
    <name type="scientific">Eucalyptus grandis</name>
    <name type="common">Flooded gum</name>
    <dbReference type="NCBI Taxonomy" id="71139"/>
    <lineage>
        <taxon>Eukaryota</taxon>
        <taxon>Viridiplantae</taxon>
        <taxon>Streptophyta</taxon>
        <taxon>Embryophyta</taxon>
        <taxon>Tracheophyta</taxon>
        <taxon>Spermatophyta</taxon>
        <taxon>Magnoliopsida</taxon>
        <taxon>eudicotyledons</taxon>
        <taxon>Gunneridae</taxon>
        <taxon>Pentapetalae</taxon>
        <taxon>rosids</taxon>
        <taxon>malvids</taxon>
        <taxon>Myrtales</taxon>
        <taxon>Myrtaceae</taxon>
        <taxon>Myrtoideae</taxon>
        <taxon>Eucalypteae</taxon>
        <taxon>Eucalyptus</taxon>
    </lineage>
</organism>